<evidence type="ECO:0000313" key="2">
    <source>
        <dbReference type="Proteomes" id="UP000501690"/>
    </source>
</evidence>
<proteinExistence type="predicted"/>
<sequence length="360" mass="40463">MVATSLDASRSVLPSTCILHAVNLCPATTINAHETTTLKEKIVSQLKRLTNHAILTLRRYQIHSKRNASTIVITKTQRRTCPPPLANVNKLHRITIDGDLNHTHHDHCSAPKTVSRRNHSLLRVREGVFLNVKRKKGKLKFVQQGRKALGHHQERVGISIEVSGNFPEIAWRAFKVVRRLIQILNIFWVPARNRLAGLAVVTNPPGDASHFWLDFEVSQVLKVMWNRQAVCTGLAWRRLGLRQAIVLQIMTCVHGWWLTCDDMSEEVHIQLLSRGDTSEVGLYVPCSRLRDAACGEVRGWWITCVGLQASRSLEQDYERGGLGQELSSSPFLFVYGNDCVIRYTGADVDTGDAEDAQATE</sequence>
<protein>
    <submittedName>
        <fullName evidence="1">Uncharacterized protein</fullName>
    </submittedName>
</protein>
<gene>
    <name evidence="1" type="ORF">DEO72_LG11g1894</name>
</gene>
<name>A0A4D6NNH0_VIGUN</name>
<dbReference type="AlphaFoldDB" id="A0A4D6NNH0"/>
<reference evidence="1 2" key="1">
    <citation type="submission" date="2019-04" db="EMBL/GenBank/DDBJ databases">
        <title>An improved genome assembly and genetic linkage map for asparagus bean, Vigna unguiculata ssp. sesquipedialis.</title>
        <authorList>
            <person name="Xia Q."/>
            <person name="Zhang R."/>
            <person name="Dong Y."/>
        </authorList>
    </citation>
    <scope>NUCLEOTIDE SEQUENCE [LARGE SCALE GENOMIC DNA]</scope>
    <source>
        <tissue evidence="1">Leaf</tissue>
    </source>
</reference>
<organism evidence="1 2">
    <name type="scientific">Vigna unguiculata</name>
    <name type="common">Cowpea</name>
    <dbReference type="NCBI Taxonomy" id="3917"/>
    <lineage>
        <taxon>Eukaryota</taxon>
        <taxon>Viridiplantae</taxon>
        <taxon>Streptophyta</taxon>
        <taxon>Embryophyta</taxon>
        <taxon>Tracheophyta</taxon>
        <taxon>Spermatophyta</taxon>
        <taxon>Magnoliopsida</taxon>
        <taxon>eudicotyledons</taxon>
        <taxon>Gunneridae</taxon>
        <taxon>Pentapetalae</taxon>
        <taxon>rosids</taxon>
        <taxon>fabids</taxon>
        <taxon>Fabales</taxon>
        <taxon>Fabaceae</taxon>
        <taxon>Papilionoideae</taxon>
        <taxon>50 kb inversion clade</taxon>
        <taxon>NPAAA clade</taxon>
        <taxon>indigoferoid/millettioid clade</taxon>
        <taxon>Phaseoleae</taxon>
        <taxon>Vigna</taxon>
    </lineage>
</organism>
<accession>A0A4D6NNH0</accession>
<evidence type="ECO:0000313" key="1">
    <source>
        <dbReference type="EMBL" id="QCE14888.1"/>
    </source>
</evidence>
<dbReference type="EMBL" id="CP039355">
    <property type="protein sequence ID" value="QCE14888.1"/>
    <property type="molecule type" value="Genomic_DNA"/>
</dbReference>
<keyword evidence="2" id="KW-1185">Reference proteome</keyword>
<dbReference type="Proteomes" id="UP000501690">
    <property type="component" value="Linkage Group LG11"/>
</dbReference>